<dbReference type="Proteomes" id="UP000466442">
    <property type="component" value="Unassembled WGS sequence"/>
</dbReference>
<dbReference type="AlphaFoldDB" id="A0A8S9XJY6"/>
<dbReference type="SMART" id="SM00587">
    <property type="entry name" value="CHK"/>
    <property type="match status" value="1"/>
</dbReference>
<keyword evidence="3" id="KW-1185">Reference proteome</keyword>
<dbReference type="EMBL" id="WIXP02000006">
    <property type="protein sequence ID" value="KAF6209360.1"/>
    <property type="molecule type" value="Genomic_DNA"/>
</dbReference>
<dbReference type="OrthoDB" id="6630780at2759"/>
<dbReference type="Pfam" id="PF02958">
    <property type="entry name" value="EcKL"/>
    <property type="match status" value="1"/>
</dbReference>
<protein>
    <recommendedName>
        <fullName evidence="1">CHK kinase-like domain-containing protein</fullName>
    </recommendedName>
</protein>
<sequence>MTEQKHDLDLDQLKIFLKNHYHNEKIAEVISCSKENAVPDGTNFASLVHRIKFLYLNNEGRKRTKSVIVKTESINENNKDVVKPQAFAPETKMYRTILPIMEDLMEEVGDKRDLLWPKFLGFVPYDMIAFEDLLDMGYSQPKRKQCFDYSHAKLALRSIGRFHAMSKVLMARGHIAADDGKSLGITKSDSMTRRGWDVVLTVMTDDMTNNWGEEWKGLADRLRSQATGIPGKLHALGENYDTRFKVMNHGDLWFGNLIFKYMDGEEHLPISVKIIDYQDCHINSFIYAQFAYTVVHVLMTAEVDKALDVAKMKTHSPHEIVDKTVFSDGKVLNCIGEDLKFLVGKGVI</sequence>
<dbReference type="PANTHER" id="PTHR11012:SF56">
    <property type="entry name" value="CHK KINASE-LIKE DOMAIN-CONTAINING PROTEIN-RELATED"/>
    <property type="match status" value="1"/>
</dbReference>
<feature type="domain" description="CHK kinase-like" evidence="1">
    <location>
        <begin position="128"/>
        <end position="318"/>
    </location>
</feature>
<organism evidence="2 3">
    <name type="scientific">Apolygus lucorum</name>
    <name type="common">Small green plant bug</name>
    <name type="synonym">Lygocoris lucorum</name>
    <dbReference type="NCBI Taxonomy" id="248454"/>
    <lineage>
        <taxon>Eukaryota</taxon>
        <taxon>Metazoa</taxon>
        <taxon>Ecdysozoa</taxon>
        <taxon>Arthropoda</taxon>
        <taxon>Hexapoda</taxon>
        <taxon>Insecta</taxon>
        <taxon>Pterygota</taxon>
        <taxon>Neoptera</taxon>
        <taxon>Paraneoptera</taxon>
        <taxon>Hemiptera</taxon>
        <taxon>Heteroptera</taxon>
        <taxon>Panheteroptera</taxon>
        <taxon>Cimicomorpha</taxon>
        <taxon>Miridae</taxon>
        <taxon>Mirini</taxon>
        <taxon>Apolygus</taxon>
    </lineage>
</organism>
<comment type="caution">
    <text evidence="2">The sequence shown here is derived from an EMBL/GenBank/DDBJ whole genome shotgun (WGS) entry which is preliminary data.</text>
</comment>
<dbReference type="InterPro" id="IPR004119">
    <property type="entry name" value="EcKL"/>
</dbReference>
<evidence type="ECO:0000313" key="3">
    <source>
        <dbReference type="Proteomes" id="UP000466442"/>
    </source>
</evidence>
<reference evidence="2" key="1">
    <citation type="journal article" date="2021" name="Mol. Ecol. Resour.">
        <title>Apolygus lucorum genome provides insights into omnivorousness and mesophyll feeding.</title>
        <authorList>
            <person name="Liu Y."/>
            <person name="Liu H."/>
            <person name="Wang H."/>
            <person name="Huang T."/>
            <person name="Liu B."/>
            <person name="Yang B."/>
            <person name="Yin L."/>
            <person name="Li B."/>
            <person name="Zhang Y."/>
            <person name="Zhang S."/>
            <person name="Jiang F."/>
            <person name="Zhang X."/>
            <person name="Ren Y."/>
            <person name="Wang B."/>
            <person name="Wang S."/>
            <person name="Lu Y."/>
            <person name="Wu K."/>
            <person name="Fan W."/>
            <person name="Wang G."/>
        </authorList>
    </citation>
    <scope>NUCLEOTIDE SEQUENCE</scope>
    <source>
        <strain evidence="2">12Hb</strain>
    </source>
</reference>
<dbReference type="InterPro" id="IPR011009">
    <property type="entry name" value="Kinase-like_dom_sf"/>
</dbReference>
<accession>A0A8S9XJY6</accession>
<evidence type="ECO:0000313" key="2">
    <source>
        <dbReference type="EMBL" id="KAF6209360.1"/>
    </source>
</evidence>
<dbReference type="SUPFAM" id="SSF56112">
    <property type="entry name" value="Protein kinase-like (PK-like)"/>
    <property type="match status" value="1"/>
</dbReference>
<dbReference type="InterPro" id="IPR015897">
    <property type="entry name" value="CHK_kinase-like"/>
</dbReference>
<dbReference type="PANTHER" id="PTHR11012">
    <property type="entry name" value="PROTEIN KINASE-LIKE DOMAIN-CONTAINING"/>
    <property type="match status" value="1"/>
</dbReference>
<name>A0A8S9XJY6_APOLU</name>
<gene>
    <name evidence="2" type="ORF">GE061_015107</name>
</gene>
<evidence type="ECO:0000259" key="1">
    <source>
        <dbReference type="SMART" id="SM00587"/>
    </source>
</evidence>
<proteinExistence type="predicted"/>